<organism evidence="1 2">
    <name type="scientific">Amedibacillus hominis</name>
    <dbReference type="NCBI Taxonomy" id="2897776"/>
    <lineage>
        <taxon>Bacteria</taxon>
        <taxon>Bacillati</taxon>
        <taxon>Bacillota</taxon>
        <taxon>Erysipelotrichia</taxon>
        <taxon>Erysipelotrichales</taxon>
        <taxon>Erysipelotrichaceae</taxon>
        <taxon>Amedibacillus</taxon>
    </lineage>
</organism>
<name>A0ABS9RDX6_9FIRM</name>
<evidence type="ECO:0000313" key="2">
    <source>
        <dbReference type="Proteomes" id="UP001202402"/>
    </source>
</evidence>
<sequence>MKDINLIAQGNSEIFKKEFESRVKDVIRNKEEMLYSAYWKKLKSGS</sequence>
<dbReference type="Proteomes" id="UP001202402">
    <property type="component" value="Unassembled WGS sequence"/>
</dbReference>
<accession>A0ABS9RDX6</accession>
<keyword evidence="2" id="KW-1185">Reference proteome</keyword>
<gene>
    <name evidence="1" type="ORF">LQE99_18540</name>
</gene>
<dbReference type="EMBL" id="JAKVPQ010000018">
    <property type="protein sequence ID" value="MCH4287121.1"/>
    <property type="molecule type" value="Genomic_DNA"/>
</dbReference>
<protein>
    <submittedName>
        <fullName evidence="1">Uncharacterized protein</fullName>
    </submittedName>
</protein>
<proteinExistence type="predicted"/>
<evidence type="ECO:0000313" key="1">
    <source>
        <dbReference type="EMBL" id="MCH4287121.1"/>
    </source>
</evidence>
<comment type="caution">
    <text evidence="1">The sequence shown here is derived from an EMBL/GenBank/DDBJ whole genome shotgun (WGS) entry which is preliminary data.</text>
</comment>
<dbReference type="RefSeq" id="WP_233509609.1">
    <property type="nucleotide sequence ID" value="NZ_JAKVPQ010000018.1"/>
</dbReference>
<reference evidence="1 2" key="1">
    <citation type="submission" date="2022-02" db="EMBL/GenBank/DDBJ databases">
        <title>Genome of Erysipelotrichaceae sp. nov. NSJ-176 isolated from human feces.</title>
        <authorList>
            <person name="Abdugheni R."/>
        </authorList>
    </citation>
    <scope>NUCLEOTIDE SEQUENCE [LARGE SCALE GENOMIC DNA]</scope>
    <source>
        <strain evidence="1 2">NSJ-176</strain>
    </source>
</reference>